<sequence>MNSDDTKGVIIMGANCLIRMINDVR</sequence>
<evidence type="ECO:0000313" key="2">
    <source>
        <dbReference type="Proteomes" id="UP000485058"/>
    </source>
</evidence>
<gene>
    <name evidence="1" type="ORF">HaLaN_07269</name>
</gene>
<comment type="caution">
    <text evidence="1">The sequence shown here is derived from an EMBL/GenBank/DDBJ whole genome shotgun (WGS) entry which is preliminary data.</text>
</comment>
<feature type="non-terminal residue" evidence="1">
    <location>
        <position position="25"/>
    </location>
</feature>
<keyword evidence="2" id="KW-1185">Reference proteome</keyword>
<organism evidence="1 2">
    <name type="scientific">Haematococcus lacustris</name>
    <name type="common">Green alga</name>
    <name type="synonym">Haematococcus pluvialis</name>
    <dbReference type="NCBI Taxonomy" id="44745"/>
    <lineage>
        <taxon>Eukaryota</taxon>
        <taxon>Viridiplantae</taxon>
        <taxon>Chlorophyta</taxon>
        <taxon>core chlorophytes</taxon>
        <taxon>Chlorophyceae</taxon>
        <taxon>CS clade</taxon>
        <taxon>Chlamydomonadales</taxon>
        <taxon>Haematococcaceae</taxon>
        <taxon>Haematococcus</taxon>
    </lineage>
</organism>
<proteinExistence type="predicted"/>
<name>A0A699YNM4_HAELA</name>
<accession>A0A699YNM4</accession>
<evidence type="ECO:0000313" key="1">
    <source>
        <dbReference type="EMBL" id="GFH11723.1"/>
    </source>
</evidence>
<dbReference type="Proteomes" id="UP000485058">
    <property type="component" value="Unassembled WGS sequence"/>
</dbReference>
<dbReference type="AlphaFoldDB" id="A0A699YNM4"/>
<protein>
    <submittedName>
        <fullName evidence="1">Uncharacterized protein</fullName>
    </submittedName>
</protein>
<dbReference type="EMBL" id="BLLF01000429">
    <property type="protein sequence ID" value="GFH11723.1"/>
    <property type="molecule type" value="Genomic_DNA"/>
</dbReference>
<reference evidence="1 2" key="1">
    <citation type="submission" date="2020-02" db="EMBL/GenBank/DDBJ databases">
        <title>Draft genome sequence of Haematococcus lacustris strain NIES-144.</title>
        <authorList>
            <person name="Morimoto D."/>
            <person name="Nakagawa S."/>
            <person name="Yoshida T."/>
            <person name="Sawayama S."/>
        </authorList>
    </citation>
    <scope>NUCLEOTIDE SEQUENCE [LARGE SCALE GENOMIC DNA]</scope>
    <source>
        <strain evidence="1 2">NIES-144</strain>
    </source>
</reference>